<dbReference type="InParanoid" id="A0A2H3CBX7"/>
<evidence type="ECO:0000313" key="1">
    <source>
        <dbReference type="EMBL" id="PBK79380.1"/>
    </source>
</evidence>
<dbReference type="AlphaFoldDB" id="A0A2H3CBX7"/>
<keyword evidence="2" id="KW-1185">Reference proteome</keyword>
<sequence>MNPLHATLLRSRWPSFYFIPPTSLPAVVTVTMRSLSPGYACQLSLDWSWHKSARASQYHLNLLSRIDARGRLEMRRY</sequence>
<dbReference type="Proteomes" id="UP000217790">
    <property type="component" value="Unassembled WGS sequence"/>
</dbReference>
<dbReference type="EMBL" id="KZ293780">
    <property type="protein sequence ID" value="PBK79380.1"/>
    <property type="molecule type" value="Genomic_DNA"/>
</dbReference>
<proteinExistence type="predicted"/>
<name>A0A2H3CBX7_ARMGA</name>
<protein>
    <submittedName>
        <fullName evidence="1">Uncharacterized protein</fullName>
    </submittedName>
</protein>
<accession>A0A2H3CBX7</accession>
<evidence type="ECO:0000313" key="2">
    <source>
        <dbReference type="Proteomes" id="UP000217790"/>
    </source>
</evidence>
<gene>
    <name evidence="1" type="ORF">ARMGADRAFT_1093191</name>
</gene>
<reference evidence="2" key="1">
    <citation type="journal article" date="2017" name="Nat. Ecol. Evol.">
        <title>Genome expansion and lineage-specific genetic innovations in the forest pathogenic fungi Armillaria.</title>
        <authorList>
            <person name="Sipos G."/>
            <person name="Prasanna A.N."/>
            <person name="Walter M.C."/>
            <person name="O'Connor E."/>
            <person name="Balint B."/>
            <person name="Krizsan K."/>
            <person name="Kiss B."/>
            <person name="Hess J."/>
            <person name="Varga T."/>
            <person name="Slot J."/>
            <person name="Riley R."/>
            <person name="Boka B."/>
            <person name="Rigling D."/>
            <person name="Barry K."/>
            <person name="Lee J."/>
            <person name="Mihaltcheva S."/>
            <person name="LaButti K."/>
            <person name="Lipzen A."/>
            <person name="Waldron R."/>
            <person name="Moloney N.M."/>
            <person name="Sperisen C."/>
            <person name="Kredics L."/>
            <person name="Vagvoelgyi C."/>
            <person name="Patrignani A."/>
            <person name="Fitzpatrick D."/>
            <person name="Nagy I."/>
            <person name="Doyle S."/>
            <person name="Anderson J.B."/>
            <person name="Grigoriev I.V."/>
            <person name="Gueldener U."/>
            <person name="Muensterkoetter M."/>
            <person name="Nagy L.G."/>
        </authorList>
    </citation>
    <scope>NUCLEOTIDE SEQUENCE [LARGE SCALE GENOMIC DNA]</scope>
    <source>
        <strain evidence="2">Ar21-2</strain>
    </source>
</reference>
<organism evidence="1 2">
    <name type="scientific">Armillaria gallica</name>
    <name type="common">Bulbous honey fungus</name>
    <name type="synonym">Armillaria bulbosa</name>
    <dbReference type="NCBI Taxonomy" id="47427"/>
    <lineage>
        <taxon>Eukaryota</taxon>
        <taxon>Fungi</taxon>
        <taxon>Dikarya</taxon>
        <taxon>Basidiomycota</taxon>
        <taxon>Agaricomycotina</taxon>
        <taxon>Agaricomycetes</taxon>
        <taxon>Agaricomycetidae</taxon>
        <taxon>Agaricales</taxon>
        <taxon>Marasmiineae</taxon>
        <taxon>Physalacriaceae</taxon>
        <taxon>Armillaria</taxon>
    </lineage>
</organism>